<comment type="caution">
    <text evidence="1">The sequence shown here is derived from an EMBL/GenBank/DDBJ whole genome shotgun (WGS) entry which is preliminary data.</text>
</comment>
<evidence type="ECO:0000313" key="1">
    <source>
        <dbReference type="EMBL" id="EQB56698.1"/>
    </source>
</evidence>
<reference evidence="2" key="1">
    <citation type="journal article" date="2013" name="Mol. Plant Microbe Interact.">
        <title>Global aspects of pacC regulation of pathogenicity genes in Colletotrichum gloeosporioides as revealed by transcriptome analysis.</title>
        <authorList>
            <person name="Alkan N."/>
            <person name="Meng X."/>
            <person name="Friedlander G."/>
            <person name="Reuveni E."/>
            <person name="Sukno S."/>
            <person name="Sherman A."/>
            <person name="Thon M."/>
            <person name="Fluhr R."/>
            <person name="Prusky D."/>
        </authorList>
    </citation>
    <scope>NUCLEOTIDE SEQUENCE [LARGE SCALE GENOMIC DNA]</scope>
    <source>
        <strain evidence="2">Cg-14</strain>
    </source>
</reference>
<dbReference type="HOGENOM" id="CLU_1315299_0_0_1"/>
<accession>T0KVY5</accession>
<dbReference type="EMBL" id="AMYD01000677">
    <property type="protein sequence ID" value="EQB56698.1"/>
    <property type="molecule type" value="Genomic_DNA"/>
</dbReference>
<name>T0KVY5_COLGC</name>
<dbReference type="Proteomes" id="UP000015530">
    <property type="component" value="Unassembled WGS sequence"/>
</dbReference>
<evidence type="ECO:0000313" key="2">
    <source>
        <dbReference type="Proteomes" id="UP000015530"/>
    </source>
</evidence>
<dbReference type="AlphaFoldDB" id="T0KVY5"/>
<organism evidence="1 2">
    <name type="scientific">Colletotrichum gloeosporioides (strain Cg-14)</name>
    <name type="common">Anthracnose fungus</name>
    <name type="synonym">Glomerella cingulata</name>
    <dbReference type="NCBI Taxonomy" id="1237896"/>
    <lineage>
        <taxon>Eukaryota</taxon>
        <taxon>Fungi</taxon>
        <taxon>Dikarya</taxon>
        <taxon>Ascomycota</taxon>
        <taxon>Pezizomycotina</taxon>
        <taxon>Sordariomycetes</taxon>
        <taxon>Hypocreomycetidae</taxon>
        <taxon>Glomerellales</taxon>
        <taxon>Glomerellaceae</taxon>
        <taxon>Colletotrichum</taxon>
        <taxon>Colletotrichum gloeosporioides species complex</taxon>
    </lineage>
</organism>
<sequence>MAAIGIAPQRIDDLDEEVLDERLNYIASFHRCLENNFPDLIDMHSNYDLRSPHDTSRPELYTYRQILNQVRYWSTSLSLPMKTLRRIQKVLNDEDPEERDDMFYIVMIGLSVVPEMIWMFTKTPTDKKAVRAVRSSTAVGTQVRQQDGGVCCITGKIKAEFCHIFPFWASTRNRIWPMTQLIATFLGPGYKTLASRMHNLVETPQNICT</sequence>
<dbReference type="OrthoDB" id="5416097at2759"/>
<protein>
    <submittedName>
        <fullName evidence="1">Uncharacterized protein</fullName>
    </submittedName>
</protein>
<proteinExistence type="predicted"/>
<gene>
    <name evidence="1" type="ORF">CGLO_03275</name>
</gene>